<evidence type="ECO:0000256" key="1">
    <source>
        <dbReference type="SAM" id="Phobius"/>
    </source>
</evidence>
<gene>
    <name evidence="3" type="ORF">ACFQ34_02840</name>
</gene>
<keyword evidence="1" id="KW-0812">Transmembrane</keyword>
<evidence type="ECO:0000313" key="3">
    <source>
        <dbReference type="EMBL" id="MFD1232210.1"/>
    </source>
</evidence>
<feature type="transmembrane region" description="Helical" evidence="1">
    <location>
        <begin position="437"/>
        <end position="458"/>
    </location>
</feature>
<evidence type="ECO:0000259" key="2">
    <source>
        <dbReference type="Pfam" id="PF04389"/>
    </source>
</evidence>
<feature type="transmembrane region" description="Helical" evidence="1">
    <location>
        <begin position="337"/>
        <end position="358"/>
    </location>
</feature>
<feature type="transmembrane region" description="Helical" evidence="1">
    <location>
        <begin position="490"/>
        <end position="512"/>
    </location>
</feature>
<keyword evidence="1" id="KW-1133">Transmembrane helix</keyword>
<feature type="transmembrane region" description="Helical" evidence="1">
    <location>
        <begin position="411"/>
        <end position="430"/>
    </location>
</feature>
<feature type="transmembrane region" description="Helical" evidence="1">
    <location>
        <begin position="464"/>
        <end position="483"/>
    </location>
</feature>
<name>A0ABW3VBW0_9PSEU</name>
<feature type="domain" description="Peptidase M28" evidence="2">
    <location>
        <begin position="110"/>
        <end position="296"/>
    </location>
</feature>
<keyword evidence="1" id="KW-0472">Membrane</keyword>
<reference evidence="4" key="1">
    <citation type="journal article" date="2019" name="Int. J. Syst. Evol. Microbiol.">
        <title>The Global Catalogue of Microorganisms (GCM) 10K type strain sequencing project: providing services to taxonomists for standard genome sequencing and annotation.</title>
        <authorList>
            <consortium name="The Broad Institute Genomics Platform"/>
            <consortium name="The Broad Institute Genome Sequencing Center for Infectious Disease"/>
            <person name="Wu L."/>
            <person name="Ma J."/>
        </authorList>
    </citation>
    <scope>NUCLEOTIDE SEQUENCE [LARGE SCALE GENOMIC DNA]</scope>
    <source>
        <strain evidence="4">CCUG 49018</strain>
    </source>
</reference>
<evidence type="ECO:0000313" key="4">
    <source>
        <dbReference type="Proteomes" id="UP001597182"/>
    </source>
</evidence>
<proteinExistence type="predicted"/>
<organism evidence="3 4">
    <name type="scientific">Pseudonocardia benzenivorans</name>
    <dbReference type="NCBI Taxonomy" id="228005"/>
    <lineage>
        <taxon>Bacteria</taxon>
        <taxon>Bacillati</taxon>
        <taxon>Actinomycetota</taxon>
        <taxon>Actinomycetes</taxon>
        <taxon>Pseudonocardiales</taxon>
        <taxon>Pseudonocardiaceae</taxon>
        <taxon>Pseudonocardia</taxon>
    </lineage>
</organism>
<dbReference type="PANTHER" id="PTHR12147:SF26">
    <property type="entry name" value="PEPTIDASE M28 DOMAIN-CONTAINING PROTEIN"/>
    <property type="match status" value="1"/>
</dbReference>
<feature type="transmembrane region" description="Helical" evidence="1">
    <location>
        <begin position="518"/>
        <end position="538"/>
    </location>
</feature>
<feature type="transmembrane region" description="Helical" evidence="1">
    <location>
        <begin position="370"/>
        <end position="391"/>
    </location>
</feature>
<dbReference type="Gene3D" id="3.40.630.10">
    <property type="entry name" value="Zn peptidases"/>
    <property type="match status" value="1"/>
</dbReference>
<accession>A0ABW3VBW0</accession>
<dbReference type="InterPro" id="IPR007484">
    <property type="entry name" value="Peptidase_M28"/>
</dbReference>
<keyword evidence="4" id="KW-1185">Reference proteome</keyword>
<dbReference type="PANTHER" id="PTHR12147">
    <property type="entry name" value="METALLOPEPTIDASE M28 FAMILY MEMBER"/>
    <property type="match status" value="1"/>
</dbReference>
<dbReference type="Pfam" id="PF04389">
    <property type="entry name" value="Peptidase_M28"/>
    <property type="match status" value="1"/>
</dbReference>
<sequence>MRSPTITPPPRPVAVAAAWLIVLVVTVVAVLSVSPPSPRTDVPAGEPSAAAAFAHVERIGAQTHVAGSAAADGVRTYILDTLRGLGIDARVQDAVGVHPGDPVQAARVRNVVATLPGTAPQAGRGRVLLVAHYDSVQVGPGANDDGAGVSTLLESARVLRTTPLRNDVVLLFTDAEEACLCGAEAFVASDPVAAQGGVVLNVEARGTGGPAIMFETTRGNARLLDVYADAVPHPVTTSFAVEVYRILPNDTDFSPFRDSGRFTGLNSAYIDGVAAYHSPQDTPSRMDRGSLQAHLDDTVALARAFGGQDLRELSTPAAQDATYFPVLDRLVRYPGSAVWPLAVLAAVAVLALAVVARLRRAASVAALLDAQLSAVVPLLVAPLLAQGGWLLLVALRPDYADVSGDVWNPTWYRWAVVVLVAAVVLTWFALLRKAVGATALTVGGLAWLAALGIALASLAPGGSYLATLPALVGAVCVLVAVAVGRTGVGVAAATVAACVGVVVLVPTAVLFFPALGMPVAAVPAFVLVLATPTLLPLLDPLLGRRAGWQGPAAFVVVVALGAAGLVADRPDAQHPVPSQLMYSLDADTGQARWVSEQTRPGTWTARYVDRRELVPQLLGMSGLFWTGAAPTADLPAARVDVVSDVAGDAGRTVTVRVVPQRPVRLIALRTANGPAVRAATVAGAPVGVRDGSLDLIFHAPPPEGLELRLELAAPGPVDLDVLDGSDGLAGLPGFTPRPPDVAVAGSHTSELVAVTRTTRI</sequence>
<dbReference type="EMBL" id="JBHTMB010000020">
    <property type="protein sequence ID" value="MFD1232210.1"/>
    <property type="molecule type" value="Genomic_DNA"/>
</dbReference>
<dbReference type="RefSeq" id="WP_379652774.1">
    <property type="nucleotide sequence ID" value="NZ_JBHTMB010000020.1"/>
</dbReference>
<feature type="transmembrane region" description="Helical" evidence="1">
    <location>
        <begin position="12"/>
        <end position="33"/>
    </location>
</feature>
<dbReference type="SUPFAM" id="SSF53187">
    <property type="entry name" value="Zn-dependent exopeptidases"/>
    <property type="match status" value="1"/>
</dbReference>
<feature type="transmembrane region" description="Helical" evidence="1">
    <location>
        <begin position="550"/>
        <end position="567"/>
    </location>
</feature>
<dbReference type="InterPro" id="IPR045175">
    <property type="entry name" value="M28_fam"/>
</dbReference>
<protein>
    <submittedName>
        <fullName evidence="3">M28 family peptidase</fullName>
    </submittedName>
</protein>
<comment type="caution">
    <text evidence="3">The sequence shown here is derived from an EMBL/GenBank/DDBJ whole genome shotgun (WGS) entry which is preliminary data.</text>
</comment>
<dbReference type="Proteomes" id="UP001597182">
    <property type="component" value="Unassembled WGS sequence"/>
</dbReference>